<name>V6LZ53_9EUKA</name>
<proteinExistence type="predicted"/>
<organism evidence="1">
    <name type="scientific">Spironucleus salmonicida</name>
    <dbReference type="NCBI Taxonomy" id="348837"/>
    <lineage>
        <taxon>Eukaryota</taxon>
        <taxon>Metamonada</taxon>
        <taxon>Diplomonadida</taxon>
        <taxon>Hexamitidae</taxon>
        <taxon>Hexamitinae</taxon>
        <taxon>Spironucleus</taxon>
    </lineage>
</organism>
<evidence type="ECO:0000313" key="1">
    <source>
        <dbReference type="EMBL" id="EST46114.1"/>
    </source>
</evidence>
<evidence type="ECO:0000313" key="3">
    <source>
        <dbReference type="Proteomes" id="UP000018208"/>
    </source>
</evidence>
<evidence type="ECO:0000313" key="2">
    <source>
        <dbReference type="EMBL" id="KAH0574379.1"/>
    </source>
</evidence>
<sequence>MLLDIECSHVQFVDENIEQKFKKSKNVSDLTYLKRINSKFIPKFMIRESKNMVYYPYKDNQLLQNLQIHDEDQLVDLVKQVFLIEHIAQEFQIPFVYDFKSAIYDNNTILCLFTLSDTKLTSDFLIRQLVNHYGSISSTQVSDYLEFVLSRYSPTRVSKFLSHNSTVQSMFEATDDKMIEQIQKDNIYDQLDVEFQEIQAIINQIMQGCVLYTEFDNTHLYDFLELLIK</sequence>
<dbReference type="VEuPathDB" id="GiardiaDB:SS50377_24334"/>
<gene>
    <name evidence="1" type="ORF">SS50377_14108</name>
    <name evidence="2" type="ORF">SS50377_24334</name>
</gene>
<dbReference type="EMBL" id="AUWU02000004">
    <property type="protein sequence ID" value="KAH0574379.1"/>
    <property type="molecule type" value="Genomic_DNA"/>
</dbReference>
<accession>V6LZ53</accession>
<keyword evidence="3" id="KW-1185">Reference proteome</keyword>
<reference evidence="2" key="2">
    <citation type="submission" date="2020-12" db="EMBL/GenBank/DDBJ databases">
        <title>New Spironucleus salmonicida genome in near-complete chromosomes.</title>
        <authorList>
            <person name="Xu F."/>
            <person name="Kurt Z."/>
            <person name="Jimenez-Gonzalez A."/>
            <person name="Astvaldsson A."/>
            <person name="Andersson J.O."/>
            <person name="Svard S.G."/>
        </authorList>
    </citation>
    <scope>NUCLEOTIDE SEQUENCE</scope>
    <source>
        <strain evidence="2">ATCC 50377</strain>
    </source>
</reference>
<dbReference type="EMBL" id="KI546085">
    <property type="protein sequence ID" value="EST46114.1"/>
    <property type="molecule type" value="Genomic_DNA"/>
</dbReference>
<reference evidence="1 2" key="1">
    <citation type="journal article" date="2014" name="PLoS Genet.">
        <title>The Genome of Spironucleus salmonicida Highlights a Fish Pathogen Adapted to Fluctuating Environments.</title>
        <authorList>
            <person name="Xu F."/>
            <person name="Jerlstrom-Hultqvist J."/>
            <person name="Einarsson E."/>
            <person name="Astvaldsson A."/>
            <person name="Svard S.G."/>
            <person name="Andersson J.O."/>
        </authorList>
    </citation>
    <scope>NUCLEOTIDE SEQUENCE</scope>
    <source>
        <strain evidence="2">ATCC 50377</strain>
    </source>
</reference>
<dbReference type="Proteomes" id="UP000018208">
    <property type="component" value="Unassembled WGS sequence"/>
</dbReference>
<dbReference type="AlphaFoldDB" id="V6LZ53"/>
<protein>
    <submittedName>
        <fullName evidence="1">Uncharacterized protein</fullName>
    </submittedName>
</protein>